<evidence type="ECO:0000313" key="2">
    <source>
        <dbReference type="EMBL" id="KAJ7750151.1"/>
    </source>
</evidence>
<protein>
    <submittedName>
        <fullName evidence="2">Uncharacterized protein</fullName>
    </submittedName>
</protein>
<feature type="region of interest" description="Disordered" evidence="1">
    <location>
        <begin position="1"/>
        <end position="50"/>
    </location>
</feature>
<feature type="compositionally biased region" description="Low complexity" evidence="1">
    <location>
        <begin position="10"/>
        <end position="28"/>
    </location>
</feature>
<name>A0AAD7ITP5_9AGAR</name>
<keyword evidence="3" id="KW-1185">Reference proteome</keyword>
<reference evidence="2" key="1">
    <citation type="submission" date="2023-03" db="EMBL/GenBank/DDBJ databases">
        <title>Massive genome expansion in bonnet fungi (Mycena s.s.) driven by repeated elements and novel gene families across ecological guilds.</title>
        <authorList>
            <consortium name="Lawrence Berkeley National Laboratory"/>
            <person name="Harder C.B."/>
            <person name="Miyauchi S."/>
            <person name="Viragh M."/>
            <person name="Kuo A."/>
            <person name="Thoen E."/>
            <person name="Andreopoulos B."/>
            <person name="Lu D."/>
            <person name="Skrede I."/>
            <person name="Drula E."/>
            <person name="Henrissat B."/>
            <person name="Morin E."/>
            <person name="Kohler A."/>
            <person name="Barry K."/>
            <person name="LaButti K."/>
            <person name="Morin E."/>
            <person name="Salamov A."/>
            <person name="Lipzen A."/>
            <person name="Mereny Z."/>
            <person name="Hegedus B."/>
            <person name="Baldrian P."/>
            <person name="Stursova M."/>
            <person name="Weitz H."/>
            <person name="Taylor A."/>
            <person name="Grigoriev I.V."/>
            <person name="Nagy L.G."/>
            <person name="Martin F."/>
            <person name="Kauserud H."/>
        </authorList>
    </citation>
    <scope>NUCLEOTIDE SEQUENCE</scope>
    <source>
        <strain evidence="2">CBHHK188m</strain>
    </source>
</reference>
<accession>A0AAD7ITP5</accession>
<proteinExistence type="predicted"/>
<dbReference type="EMBL" id="JARJLG010000083">
    <property type="protein sequence ID" value="KAJ7750151.1"/>
    <property type="molecule type" value="Genomic_DNA"/>
</dbReference>
<comment type="caution">
    <text evidence="2">The sequence shown here is derived from an EMBL/GenBank/DDBJ whole genome shotgun (WGS) entry which is preliminary data.</text>
</comment>
<gene>
    <name evidence="2" type="ORF">DFH07DRAFT_828336</name>
</gene>
<dbReference type="Proteomes" id="UP001215280">
    <property type="component" value="Unassembled WGS sequence"/>
</dbReference>
<evidence type="ECO:0000313" key="3">
    <source>
        <dbReference type="Proteomes" id="UP001215280"/>
    </source>
</evidence>
<evidence type="ECO:0000256" key="1">
    <source>
        <dbReference type="SAM" id="MobiDB-lite"/>
    </source>
</evidence>
<organism evidence="2 3">
    <name type="scientific">Mycena maculata</name>
    <dbReference type="NCBI Taxonomy" id="230809"/>
    <lineage>
        <taxon>Eukaryota</taxon>
        <taxon>Fungi</taxon>
        <taxon>Dikarya</taxon>
        <taxon>Basidiomycota</taxon>
        <taxon>Agaricomycotina</taxon>
        <taxon>Agaricomycetes</taxon>
        <taxon>Agaricomycetidae</taxon>
        <taxon>Agaricales</taxon>
        <taxon>Marasmiineae</taxon>
        <taxon>Mycenaceae</taxon>
        <taxon>Mycena</taxon>
    </lineage>
</organism>
<dbReference type="AlphaFoldDB" id="A0AAD7ITP5"/>
<sequence>MLRKSKSSAPTRSSTLKPTLSTPNLLPSPRHRLQTASDSNLSGGKISQRDSACLNLQPTVNERRVRRTSIATGSQRQPLHVAQAVPSPEPKVLLPAPTDSTIGRRIVEYMPELFEEVAPPIRLTGVLFTWEDPSRLDYVPLPPPPRKNFQCGRILSKPQRGPDVCSRCSSKKSFSCGSSRHEPNTGSALPTAVAYFSET</sequence>